<gene>
    <name evidence="1" type="ORF">Q5H92_23925</name>
</gene>
<reference evidence="1" key="1">
    <citation type="submission" date="2023-07" db="EMBL/GenBank/DDBJ databases">
        <authorList>
            <person name="Kim M.K."/>
        </authorList>
    </citation>
    <scope>NUCLEOTIDE SEQUENCE</scope>
    <source>
        <strain evidence="1">M29</strain>
    </source>
</reference>
<dbReference type="RefSeq" id="WP_305014102.1">
    <property type="nucleotide sequence ID" value="NZ_JAUQSX010000017.1"/>
</dbReference>
<proteinExistence type="predicted"/>
<accession>A0ABT9AHS6</accession>
<dbReference type="EMBL" id="JAUQSX010000017">
    <property type="protein sequence ID" value="MDO7849434.1"/>
    <property type="molecule type" value="Genomic_DNA"/>
</dbReference>
<organism evidence="1 2">
    <name type="scientific">Hymenobacter mellowenesis</name>
    <dbReference type="NCBI Taxonomy" id="3063995"/>
    <lineage>
        <taxon>Bacteria</taxon>
        <taxon>Pseudomonadati</taxon>
        <taxon>Bacteroidota</taxon>
        <taxon>Cytophagia</taxon>
        <taxon>Cytophagales</taxon>
        <taxon>Hymenobacteraceae</taxon>
        <taxon>Hymenobacter</taxon>
    </lineage>
</organism>
<evidence type="ECO:0000313" key="1">
    <source>
        <dbReference type="EMBL" id="MDO7849434.1"/>
    </source>
</evidence>
<evidence type="ECO:0000313" key="2">
    <source>
        <dbReference type="Proteomes" id="UP001167796"/>
    </source>
</evidence>
<protein>
    <recommendedName>
        <fullName evidence="3">YD repeat-containing protein</fullName>
    </recommendedName>
</protein>
<keyword evidence="2" id="KW-1185">Reference proteome</keyword>
<sequence length="308" mass="34955">MIFLIGPVAHGYAQEEYPSAKCAAAQHVKAIFQYDVDANPGVARPTRRLIGSDFYDRAGQHTQWQQYDGPDSAQYSTRTFTYDSKGHVIKMVDLSADKTDGTIDSVRTDANGFATYRRMARPSGQVLMEAFLATELNQRQQPVKSTVFNKQKQLQGYTLYTYNTANQPVREASYSAQNELAQQHTSSYYPTGTLKTTADIRGTQDTLLINRFTPNGLLAEEIHFSQEAKRGTVDHKIVRKYDAQQREIEELTYSDAFLPNSALAVSRREVSEYGTSCLKTKTLIYTTAPFSKQEKLQVVFVYRYTYYQ</sequence>
<dbReference type="Proteomes" id="UP001167796">
    <property type="component" value="Unassembled WGS sequence"/>
</dbReference>
<comment type="caution">
    <text evidence="1">The sequence shown here is derived from an EMBL/GenBank/DDBJ whole genome shotgun (WGS) entry which is preliminary data.</text>
</comment>
<name>A0ABT9AHS6_9BACT</name>
<evidence type="ECO:0008006" key="3">
    <source>
        <dbReference type="Google" id="ProtNLM"/>
    </source>
</evidence>